<gene>
    <name evidence="1" type="ORF">S01H4_39741</name>
</gene>
<organism evidence="1">
    <name type="scientific">marine sediment metagenome</name>
    <dbReference type="NCBI Taxonomy" id="412755"/>
    <lineage>
        <taxon>unclassified sequences</taxon>
        <taxon>metagenomes</taxon>
        <taxon>ecological metagenomes</taxon>
    </lineage>
</organism>
<name>X1D9N5_9ZZZZ</name>
<sequence length="167" mass="19781">INNEMKSKGNNKKDLSQRLQFLRKILRIIEDGGTGFDLAYEVEKNKEINNFLHDGILFYNVFIEIGNKRFIDLPDKRKLDYKSFKTIEDTEKYIFMVWLKDTIASLERVVKPKEGYSKYIKLRKEKEVKDKLREKLSYCQNCGVKILSKDQEYCEKCGVNLFDSISK</sequence>
<feature type="non-terminal residue" evidence="1">
    <location>
        <position position="1"/>
    </location>
</feature>
<evidence type="ECO:0008006" key="2">
    <source>
        <dbReference type="Google" id="ProtNLM"/>
    </source>
</evidence>
<evidence type="ECO:0000313" key="1">
    <source>
        <dbReference type="EMBL" id="GAH01799.1"/>
    </source>
</evidence>
<reference evidence="1" key="1">
    <citation type="journal article" date="2014" name="Front. Microbiol.">
        <title>High frequency of phylogenetically diverse reductive dehalogenase-homologous genes in deep subseafloor sedimentary metagenomes.</title>
        <authorList>
            <person name="Kawai M."/>
            <person name="Futagami T."/>
            <person name="Toyoda A."/>
            <person name="Takaki Y."/>
            <person name="Nishi S."/>
            <person name="Hori S."/>
            <person name="Arai W."/>
            <person name="Tsubouchi T."/>
            <person name="Morono Y."/>
            <person name="Uchiyama I."/>
            <person name="Ito T."/>
            <person name="Fujiyama A."/>
            <person name="Inagaki F."/>
            <person name="Takami H."/>
        </authorList>
    </citation>
    <scope>NUCLEOTIDE SEQUENCE</scope>
    <source>
        <strain evidence="1">Expedition CK06-06</strain>
    </source>
</reference>
<protein>
    <recommendedName>
        <fullName evidence="2">Zinc-ribbon domain-containing protein</fullName>
    </recommendedName>
</protein>
<dbReference type="EMBL" id="BART01021564">
    <property type="protein sequence ID" value="GAH01799.1"/>
    <property type="molecule type" value="Genomic_DNA"/>
</dbReference>
<proteinExistence type="predicted"/>
<accession>X1D9N5</accession>
<comment type="caution">
    <text evidence="1">The sequence shown here is derived from an EMBL/GenBank/DDBJ whole genome shotgun (WGS) entry which is preliminary data.</text>
</comment>
<dbReference type="AlphaFoldDB" id="X1D9N5"/>